<feature type="compositionally biased region" description="Low complexity" evidence="1">
    <location>
        <begin position="168"/>
        <end position="181"/>
    </location>
</feature>
<comment type="caution">
    <text evidence="2">The sequence shown here is derived from an EMBL/GenBank/DDBJ whole genome shotgun (WGS) entry which is preliminary data.</text>
</comment>
<gene>
    <name evidence="2" type="ORF">SLS55_009496</name>
</gene>
<reference evidence="2 3" key="1">
    <citation type="submission" date="2024-02" db="EMBL/GenBank/DDBJ databases">
        <title>De novo assembly and annotation of 12 fungi associated with fruit tree decline syndrome in Ontario, Canada.</title>
        <authorList>
            <person name="Sulman M."/>
            <person name="Ellouze W."/>
            <person name="Ilyukhin E."/>
        </authorList>
    </citation>
    <scope>NUCLEOTIDE SEQUENCE [LARGE SCALE GENOMIC DNA]</scope>
    <source>
        <strain evidence="2 3">FDS-637</strain>
    </source>
</reference>
<dbReference type="EMBL" id="JAJVCZ030000010">
    <property type="protein sequence ID" value="KAL0254972.1"/>
    <property type="molecule type" value="Genomic_DNA"/>
</dbReference>
<feature type="region of interest" description="Disordered" evidence="1">
    <location>
        <begin position="21"/>
        <end position="203"/>
    </location>
</feature>
<feature type="compositionally biased region" description="Polar residues" evidence="1">
    <location>
        <begin position="68"/>
        <end position="87"/>
    </location>
</feature>
<organism evidence="2 3">
    <name type="scientific">Diplodia seriata</name>
    <dbReference type="NCBI Taxonomy" id="420778"/>
    <lineage>
        <taxon>Eukaryota</taxon>
        <taxon>Fungi</taxon>
        <taxon>Dikarya</taxon>
        <taxon>Ascomycota</taxon>
        <taxon>Pezizomycotina</taxon>
        <taxon>Dothideomycetes</taxon>
        <taxon>Dothideomycetes incertae sedis</taxon>
        <taxon>Botryosphaeriales</taxon>
        <taxon>Botryosphaeriaceae</taxon>
        <taxon>Diplodia</taxon>
    </lineage>
</organism>
<proteinExistence type="predicted"/>
<evidence type="ECO:0000313" key="3">
    <source>
        <dbReference type="Proteomes" id="UP001430584"/>
    </source>
</evidence>
<dbReference type="RefSeq" id="XP_066628843.1">
    <property type="nucleotide sequence ID" value="XM_066780897.1"/>
</dbReference>
<feature type="compositionally biased region" description="Low complexity" evidence="1">
    <location>
        <begin position="89"/>
        <end position="106"/>
    </location>
</feature>
<accession>A0ABR3C2X9</accession>
<dbReference type="GeneID" id="92013581"/>
<evidence type="ECO:0000313" key="2">
    <source>
        <dbReference type="EMBL" id="KAL0254972.1"/>
    </source>
</evidence>
<protein>
    <submittedName>
        <fullName evidence="2">Uncharacterized protein</fullName>
    </submittedName>
</protein>
<sequence length="217" mass="22583">MPTEPETSMDPDRALYATLGLTGFGAGHGPTRKRRVDEAFTELNANSFNPDASGSNSVPMGPRRKSDNSGTPENQSEAPVASSSAQDVASPASADATPTPLAATSANQDPGPEAANAADPTAGMKASDARKYWKKKKKDQQASASSGLADFLAYGQSLPVPPPPPARPTETPTETPSIIPADSTQPAGDESAADQNDAYFQPSFIEDPWSRLLSSHS</sequence>
<keyword evidence="3" id="KW-1185">Reference proteome</keyword>
<evidence type="ECO:0000256" key="1">
    <source>
        <dbReference type="SAM" id="MobiDB-lite"/>
    </source>
</evidence>
<feature type="compositionally biased region" description="Polar residues" evidence="1">
    <location>
        <begin position="43"/>
        <end position="58"/>
    </location>
</feature>
<name>A0ABR3C2X9_9PEZI</name>
<dbReference type="Proteomes" id="UP001430584">
    <property type="component" value="Unassembled WGS sequence"/>
</dbReference>